<dbReference type="Pfam" id="PF00239">
    <property type="entry name" value="Resolvase"/>
    <property type="match status" value="1"/>
</dbReference>
<dbReference type="PIR" id="F97140">
    <property type="entry name" value="F97140"/>
</dbReference>
<evidence type="ECO:0000256" key="1">
    <source>
        <dbReference type="SAM" id="Coils"/>
    </source>
</evidence>
<dbReference type="SMART" id="SM00857">
    <property type="entry name" value="Resolvase"/>
    <property type="match status" value="1"/>
</dbReference>
<dbReference type="Gene3D" id="3.40.50.1390">
    <property type="entry name" value="Resolvase, N-terminal catalytic domain"/>
    <property type="match status" value="1"/>
</dbReference>
<gene>
    <name evidence="4" type="ordered locus">CA_C1951</name>
</gene>
<feature type="domain" description="Resolvase/invertase-type recombinase catalytic" evidence="2">
    <location>
        <begin position="2"/>
        <end position="149"/>
    </location>
</feature>
<reference evidence="4 5" key="1">
    <citation type="journal article" date="2001" name="J. Bacteriol.">
        <title>Genome sequence and comparative analysis of the solvent-producing bacterium Clostridium acetobutylicum.</title>
        <authorList>
            <person name="Nolling J."/>
            <person name="Breton G."/>
            <person name="Omelchenko M.V."/>
            <person name="Makarova K.S."/>
            <person name="Zeng Q."/>
            <person name="Gibson R."/>
            <person name="Lee H.M."/>
            <person name="Dubois J."/>
            <person name="Qiu D."/>
            <person name="Hitti J."/>
            <person name="Wolf Y.I."/>
            <person name="Tatusov R.L."/>
            <person name="Sabathe F."/>
            <person name="Doucette-Stamm L."/>
            <person name="Soucaille P."/>
            <person name="Daly M.J."/>
            <person name="Bennett G.N."/>
            <person name="Koonin E.V."/>
            <person name="Smith D.R."/>
        </authorList>
    </citation>
    <scope>NUCLEOTIDE SEQUENCE [LARGE SCALE GENOMIC DNA]</scope>
    <source>
        <strain evidence="5">ATCC 824 / DSM 792 / JCM 1419 / LMG 5710 / VKM B-1787</strain>
    </source>
</reference>
<evidence type="ECO:0000259" key="3">
    <source>
        <dbReference type="PROSITE" id="PS51737"/>
    </source>
</evidence>
<dbReference type="STRING" id="272562.CA_C1951"/>
<dbReference type="Proteomes" id="UP000000814">
    <property type="component" value="Chromosome"/>
</dbReference>
<accession>Q97HQ7</accession>
<sequence length="575" mass="66343">MKVAIYSRKSKFTGKGDSIENQIEMCKNFITSKYNKKVEFLVYEDEGFSGGTINRPQFKKLIKDVELDKLDVLVCYRLDRISRNVSDFSNTLDTLQEHHVDFISISEQFDTSTPMGRAMVYIASVFAQLERETIAERVKDNMIEMAKNGRWTGGKIPLGFNSKRIKYIDENGLEREIPVLEINKEESKFVTSLYEKYLELGSLHKLEVYITQNEIKSRNGILFEKSSLKIILQNPIYVKSSYDVLKYLKNNEWKVYGNPDGAHSLLTYNKTEQTLRKGKHIKVDRPKEDRFAAISNILGFIEPELWLEVQKQFDKNRTSFPRLGKTHNALLTGKIKCGKCKKYMLIQHGRISKKTGEKAFYYVCSLKQKSHKKLCNNSNIRTDKIENLVLDSLKNFAKSKKEIMEALKRENNYKLKNNNSDIKLELNSALSERKKQIDRLTNALANGTGVEDILINKIKLIKKECIKIENKLSEIENNHEKSKSNKINLDIINSMLDSCKIIDTLSMQEQKRIIDTLIDNIYWFGENHKEGKISIEFLGSGMDATYKSHLYEAIDLDTNSNGKKAALLDTLQMPN</sequence>
<evidence type="ECO:0000313" key="4">
    <source>
        <dbReference type="EMBL" id="AAK79913.1"/>
    </source>
</evidence>
<evidence type="ECO:0000313" key="5">
    <source>
        <dbReference type="Proteomes" id="UP000000814"/>
    </source>
</evidence>
<dbReference type="DNASU" id="1118134"/>
<dbReference type="InterPro" id="IPR025827">
    <property type="entry name" value="Zn_ribbon_recom_dom"/>
</dbReference>
<dbReference type="GO" id="GO:0003677">
    <property type="term" value="F:DNA binding"/>
    <property type="evidence" value="ECO:0007669"/>
    <property type="project" value="InterPro"/>
</dbReference>
<dbReference type="RefSeq" id="WP_010965254.1">
    <property type="nucleotide sequence ID" value="NC_003030.1"/>
</dbReference>
<dbReference type="AlphaFoldDB" id="Q97HQ7"/>
<dbReference type="PANTHER" id="PTHR30461">
    <property type="entry name" value="DNA-INVERTASE FROM LAMBDOID PROPHAGE"/>
    <property type="match status" value="1"/>
</dbReference>
<dbReference type="Pfam" id="PF13408">
    <property type="entry name" value="Zn_ribbon_recom"/>
    <property type="match status" value="1"/>
</dbReference>
<dbReference type="PROSITE" id="PS51737">
    <property type="entry name" value="RECOMBINASE_DNA_BIND"/>
    <property type="match status" value="1"/>
</dbReference>
<feature type="domain" description="Recombinase" evidence="3">
    <location>
        <begin position="157"/>
        <end position="319"/>
    </location>
</feature>
<dbReference type="PATRIC" id="fig|272562.8.peg.2158"/>
<dbReference type="GO" id="GO:0000150">
    <property type="term" value="F:DNA strand exchange activity"/>
    <property type="evidence" value="ECO:0007669"/>
    <property type="project" value="InterPro"/>
</dbReference>
<dbReference type="HOGENOM" id="CLU_010686_18_14_9"/>
<feature type="coiled-coil region" evidence="1">
    <location>
        <begin position="458"/>
        <end position="485"/>
    </location>
</feature>
<dbReference type="InterPro" id="IPR011109">
    <property type="entry name" value="DNA_bind_recombinase_dom"/>
</dbReference>
<dbReference type="PANTHER" id="PTHR30461:SF23">
    <property type="entry name" value="DNA RECOMBINASE-RELATED"/>
    <property type="match status" value="1"/>
</dbReference>
<dbReference type="InterPro" id="IPR050639">
    <property type="entry name" value="SSR_resolvase"/>
</dbReference>
<name>Q97HQ7_CLOAB</name>
<dbReference type="KEGG" id="cac:CA_C1951"/>
<dbReference type="PROSITE" id="PS51736">
    <property type="entry name" value="RECOMBINASES_3"/>
    <property type="match status" value="1"/>
</dbReference>
<keyword evidence="1" id="KW-0175">Coiled coil</keyword>
<protein>
    <submittedName>
        <fullName evidence="4">Site-specific recombinases, DNA invertase Pin homolog</fullName>
    </submittedName>
</protein>
<dbReference type="EMBL" id="AE001437">
    <property type="protein sequence ID" value="AAK79913.1"/>
    <property type="molecule type" value="Genomic_DNA"/>
</dbReference>
<dbReference type="eggNOG" id="COG1961">
    <property type="taxonomic scope" value="Bacteria"/>
</dbReference>
<proteinExistence type="predicted"/>
<dbReference type="SUPFAM" id="SSF53041">
    <property type="entry name" value="Resolvase-like"/>
    <property type="match status" value="1"/>
</dbReference>
<dbReference type="InterPro" id="IPR036162">
    <property type="entry name" value="Resolvase-like_N_sf"/>
</dbReference>
<dbReference type="CDD" id="cd03768">
    <property type="entry name" value="SR_ResInv"/>
    <property type="match status" value="1"/>
</dbReference>
<dbReference type="Gene3D" id="3.90.1750.20">
    <property type="entry name" value="Putative Large Serine Recombinase, Chain B, Domain 2"/>
    <property type="match status" value="1"/>
</dbReference>
<organism evidence="4 5">
    <name type="scientific">Clostridium acetobutylicum (strain ATCC 824 / DSM 792 / JCM 1419 / IAM 19013 / LMG 5710 / NBRC 13948 / NRRL B-527 / VKM B-1787 / 2291 / W)</name>
    <dbReference type="NCBI Taxonomy" id="272562"/>
    <lineage>
        <taxon>Bacteria</taxon>
        <taxon>Bacillati</taxon>
        <taxon>Bacillota</taxon>
        <taxon>Clostridia</taxon>
        <taxon>Eubacteriales</taxon>
        <taxon>Clostridiaceae</taxon>
        <taxon>Clostridium</taxon>
    </lineage>
</organism>
<evidence type="ECO:0000259" key="2">
    <source>
        <dbReference type="PROSITE" id="PS51736"/>
    </source>
</evidence>
<dbReference type="InterPro" id="IPR006119">
    <property type="entry name" value="Resolv_N"/>
</dbReference>
<dbReference type="OrthoDB" id="9781670at2"/>
<dbReference type="GeneID" id="44998440"/>
<keyword evidence="5" id="KW-1185">Reference proteome</keyword>
<dbReference type="InterPro" id="IPR038109">
    <property type="entry name" value="DNA_bind_recomb_sf"/>
</dbReference>
<dbReference type="Pfam" id="PF07508">
    <property type="entry name" value="Recombinase"/>
    <property type="match status" value="1"/>
</dbReference>